<dbReference type="Proteomes" id="UP000522720">
    <property type="component" value="Unassembled WGS sequence"/>
</dbReference>
<name>A0A7X6S1L2_9STRE</name>
<dbReference type="RefSeq" id="WP_168549670.1">
    <property type="nucleotide sequence ID" value="NZ_JAAXPR010000017.1"/>
</dbReference>
<dbReference type="AlphaFoldDB" id="A0A7X6S1L2"/>
<dbReference type="InterPro" id="IPR024932">
    <property type="entry name" value="ApbE"/>
</dbReference>
<dbReference type="InterPro" id="IPR003374">
    <property type="entry name" value="ApbE-like_sf"/>
</dbReference>
<evidence type="ECO:0000256" key="9">
    <source>
        <dbReference type="ARBA" id="ARBA00048540"/>
    </source>
</evidence>
<dbReference type="Gene3D" id="3.10.520.10">
    <property type="entry name" value="ApbE-like domains"/>
    <property type="match status" value="1"/>
</dbReference>
<evidence type="ECO:0000256" key="8">
    <source>
        <dbReference type="ARBA" id="ARBA00031306"/>
    </source>
</evidence>
<keyword evidence="14" id="KW-1185">Reference proteome</keyword>
<evidence type="ECO:0000313" key="14">
    <source>
        <dbReference type="Proteomes" id="UP000522720"/>
    </source>
</evidence>
<organism evidence="13 14">
    <name type="scientific">Streptococcus ovuberis</name>
    <dbReference type="NCBI Taxonomy" id="1936207"/>
    <lineage>
        <taxon>Bacteria</taxon>
        <taxon>Bacillati</taxon>
        <taxon>Bacillota</taxon>
        <taxon>Bacilli</taxon>
        <taxon>Lactobacillales</taxon>
        <taxon>Streptococcaceae</taxon>
        <taxon>Streptococcus</taxon>
    </lineage>
</organism>
<feature type="binding site" evidence="11">
    <location>
        <position position="266"/>
    </location>
    <ligand>
        <name>Mg(2+)</name>
        <dbReference type="ChEBI" id="CHEBI:18420"/>
    </ligand>
</feature>
<keyword evidence="6 10" id="KW-0274">FAD</keyword>
<dbReference type="GO" id="GO:0046872">
    <property type="term" value="F:metal ion binding"/>
    <property type="evidence" value="ECO:0007669"/>
    <property type="project" value="UniProtKB-UniRule"/>
</dbReference>
<protein>
    <recommendedName>
        <fullName evidence="2 10">FAD:protein FMN transferase</fullName>
        <ecNumber evidence="1 10">2.7.1.180</ecNumber>
    </recommendedName>
    <alternativeName>
        <fullName evidence="8 10">Flavin transferase</fullName>
    </alternativeName>
</protein>
<dbReference type="EC" id="2.7.1.180" evidence="1 10"/>
<evidence type="ECO:0000256" key="5">
    <source>
        <dbReference type="ARBA" id="ARBA00022723"/>
    </source>
</evidence>
<feature type="coiled-coil region" evidence="12">
    <location>
        <begin position="13"/>
        <end position="40"/>
    </location>
</feature>
<keyword evidence="5 10" id="KW-0479">Metal-binding</keyword>
<keyword evidence="7 10" id="KW-0460">Magnesium</keyword>
<comment type="caution">
    <text evidence="13">The sequence shown here is derived from an EMBL/GenBank/DDBJ whole genome shotgun (WGS) entry which is preliminary data.</text>
</comment>
<evidence type="ECO:0000313" key="13">
    <source>
        <dbReference type="EMBL" id="NKZ20927.1"/>
    </source>
</evidence>
<proteinExistence type="inferred from homology"/>
<comment type="cofactor">
    <cofactor evidence="11">
        <name>Mg(2+)</name>
        <dbReference type="ChEBI" id="CHEBI:18420"/>
    </cofactor>
    <cofactor evidence="11">
        <name>Mn(2+)</name>
        <dbReference type="ChEBI" id="CHEBI:29035"/>
    </cofactor>
    <text evidence="11">Magnesium. Can also use manganese.</text>
</comment>
<feature type="binding site" evidence="11">
    <location>
        <position position="146"/>
    </location>
    <ligand>
        <name>Mg(2+)</name>
        <dbReference type="ChEBI" id="CHEBI:18420"/>
    </ligand>
</feature>
<dbReference type="EMBL" id="JAAXPR010000017">
    <property type="protein sequence ID" value="NKZ20927.1"/>
    <property type="molecule type" value="Genomic_DNA"/>
</dbReference>
<dbReference type="PIRSF" id="PIRSF006268">
    <property type="entry name" value="ApbE"/>
    <property type="match status" value="1"/>
</dbReference>
<reference evidence="13 14" key="1">
    <citation type="submission" date="2020-04" db="EMBL/GenBank/DDBJ databases">
        <title>MicrobeNet Type strains.</title>
        <authorList>
            <person name="Nicholson A.C."/>
        </authorList>
    </citation>
    <scope>NUCLEOTIDE SEQUENCE [LARGE SCALE GENOMIC DNA]</scope>
    <source>
        <strain evidence="13 14">CCUG 69612</strain>
    </source>
</reference>
<evidence type="ECO:0000256" key="3">
    <source>
        <dbReference type="ARBA" id="ARBA00022630"/>
    </source>
</evidence>
<evidence type="ECO:0000256" key="7">
    <source>
        <dbReference type="ARBA" id="ARBA00022842"/>
    </source>
</evidence>
<dbReference type="SUPFAM" id="SSF143631">
    <property type="entry name" value="ApbE-like"/>
    <property type="match status" value="1"/>
</dbReference>
<evidence type="ECO:0000256" key="4">
    <source>
        <dbReference type="ARBA" id="ARBA00022679"/>
    </source>
</evidence>
<comment type="catalytic activity">
    <reaction evidence="9 10">
        <text>L-threonyl-[protein] + FAD = FMN-L-threonyl-[protein] + AMP + H(+)</text>
        <dbReference type="Rhea" id="RHEA:36847"/>
        <dbReference type="Rhea" id="RHEA-COMP:11060"/>
        <dbReference type="Rhea" id="RHEA-COMP:11061"/>
        <dbReference type="ChEBI" id="CHEBI:15378"/>
        <dbReference type="ChEBI" id="CHEBI:30013"/>
        <dbReference type="ChEBI" id="CHEBI:57692"/>
        <dbReference type="ChEBI" id="CHEBI:74257"/>
        <dbReference type="ChEBI" id="CHEBI:456215"/>
        <dbReference type="EC" id="2.7.1.180"/>
    </reaction>
</comment>
<gene>
    <name evidence="13" type="ORF">HF992_08815</name>
</gene>
<dbReference type="GO" id="GO:0016740">
    <property type="term" value="F:transferase activity"/>
    <property type="evidence" value="ECO:0007669"/>
    <property type="project" value="UniProtKB-UniRule"/>
</dbReference>
<dbReference type="PANTHER" id="PTHR30040">
    <property type="entry name" value="THIAMINE BIOSYNTHESIS LIPOPROTEIN APBE"/>
    <property type="match status" value="1"/>
</dbReference>
<dbReference type="PANTHER" id="PTHR30040:SF2">
    <property type="entry name" value="FAD:PROTEIN FMN TRANSFERASE"/>
    <property type="match status" value="1"/>
</dbReference>
<evidence type="ECO:0000256" key="12">
    <source>
        <dbReference type="SAM" id="Coils"/>
    </source>
</evidence>
<dbReference type="Pfam" id="PF02424">
    <property type="entry name" value="ApbE"/>
    <property type="match status" value="1"/>
</dbReference>
<accession>A0A7X6S1L2</accession>
<sequence length="308" mass="33566">MQASRRWKMMGTVIDLQIEAEGAEALLDLAQERLEAFELMFSANRSDSYLGMVNQAAGQRAVPVPKLLYDLIQKGKVESLLPDSNLNIALGPVVQTWRIGFSDANIPEADAIARALALTDPEGIVLNDAEQTVFLAKAGMKIDLGALAKGYFADLILAELVEKGACSAMINLGGNVLVTGQNPRRDNGLWYIGIQDPKRSRGKHLGILAISEQSVVTSGIYERKLEIEGKSYHHIFDKQTGYPITSDMASLTIVANSSLECEIWTTKLFGKSCLEGFQQIEQAPHIEGILVTVDGKLVVTSGLRESFD</sequence>
<evidence type="ECO:0000256" key="2">
    <source>
        <dbReference type="ARBA" id="ARBA00016337"/>
    </source>
</evidence>
<evidence type="ECO:0000256" key="10">
    <source>
        <dbReference type="PIRNR" id="PIRNR006268"/>
    </source>
</evidence>
<evidence type="ECO:0000256" key="11">
    <source>
        <dbReference type="PIRSR" id="PIRSR006268-2"/>
    </source>
</evidence>
<keyword evidence="4 10" id="KW-0808">Transferase</keyword>
<comment type="similarity">
    <text evidence="10">Belongs to the ApbE family.</text>
</comment>
<keyword evidence="3 10" id="KW-0285">Flavoprotein</keyword>
<evidence type="ECO:0000256" key="1">
    <source>
        <dbReference type="ARBA" id="ARBA00011955"/>
    </source>
</evidence>
<evidence type="ECO:0000256" key="6">
    <source>
        <dbReference type="ARBA" id="ARBA00022827"/>
    </source>
</evidence>
<keyword evidence="12" id="KW-0175">Coiled coil</keyword>